<keyword evidence="4" id="KW-0732">Signal</keyword>
<dbReference type="GO" id="GO:0000725">
    <property type="term" value="P:recombinational repair"/>
    <property type="evidence" value="ECO:0007669"/>
    <property type="project" value="TreeGrafter"/>
</dbReference>
<comment type="caution">
    <text evidence="6">The sequence shown here is derived from an EMBL/GenBank/DDBJ whole genome shotgun (WGS) entry which is preliminary data.</text>
</comment>
<feature type="domain" description="RecA family profile 1" evidence="5">
    <location>
        <begin position="172"/>
        <end position="340"/>
    </location>
</feature>
<feature type="compositionally biased region" description="Acidic residues" evidence="3">
    <location>
        <begin position="639"/>
        <end position="667"/>
    </location>
</feature>
<evidence type="ECO:0000256" key="3">
    <source>
        <dbReference type="SAM" id="MobiDB-lite"/>
    </source>
</evidence>
<feature type="region of interest" description="Disordered" evidence="3">
    <location>
        <begin position="612"/>
        <end position="667"/>
    </location>
</feature>
<dbReference type="Gene3D" id="3.30.230.10">
    <property type="match status" value="1"/>
</dbReference>
<accession>A0A9W6ZLF2</accession>
<feature type="compositionally biased region" description="Polar residues" evidence="3">
    <location>
        <begin position="73"/>
        <end position="94"/>
    </location>
</feature>
<dbReference type="InterPro" id="IPR027417">
    <property type="entry name" value="P-loop_NTPase"/>
</dbReference>
<organism evidence="6 7">
    <name type="scientific">Triparma strigata</name>
    <dbReference type="NCBI Taxonomy" id="1606541"/>
    <lineage>
        <taxon>Eukaryota</taxon>
        <taxon>Sar</taxon>
        <taxon>Stramenopiles</taxon>
        <taxon>Ochrophyta</taxon>
        <taxon>Bolidophyceae</taxon>
        <taxon>Parmales</taxon>
        <taxon>Triparmaceae</taxon>
        <taxon>Triparma</taxon>
    </lineage>
</organism>
<dbReference type="InterPro" id="IPR003593">
    <property type="entry name" value="AAA+_ATPase"/>
</dbReference>
<sequence length="667" mass="70964">MRASLLLFLLALSSATVDGLLQPPSCLSAARARGLAPGSHCTALSSSGDDDDDIEIEVDTSQFQRGSKAKQFSLKSRSPGTNRKSLGSGKASGSTTVHVCTNCGAESVKWMGKCGTCNSWGTLVEEEVRRDVESAAGKPSQFTFNPDNSDGAWLERSAGSRPKSLSTLTSTKTERINLENSELNTVFGGGLTVGSLTLLAGNPGVGKSTLLMQLCDDVAGRGKVLYVTGEENENQIHDRVRRLELDNVHNIEVWAENDGDLVAGCVVDPRPDIGMGPDASKTRYELVVIDSMQTMVCSDGVSKSTGSYATGSVTMVRSVANLMMRLSKGTGTPIILVGHVTKSNSVAGPRTVEHMVDTILILESGENDVRVVRVNKNRFGNADEVGVFQMTNGGDNGRKGGMLVPVTDASRMFMNSRNDEMDIDGCATVVAVEGSRCITVEVQALVVFSAGNGGGKRVVDGVSNQRVQMILAVLDKRYGIRFSKRDVYVNVVGGLKLSGYGSQAAGGGSDLAVAIALVSSLTGIPVRADTAFVGEVGLAGEMRSVRGLERRVAEAKRMGFNRVIVPSKFANTKKGGYVDNKFSGIQVIGCGSLLDAVNGGLVEDVGQNMRWKKKKAGGGRESGMENGTGFPQRMKDLALEEEQEEDDLGIIEDDEFDDERDDEEEWG</sequence>
<feature type="region of interest" description="Disordered" evidence="3">
    <location>
        <begin position="138"/>
        <end position="167"/>
    </location>
</feature>
<dbReference type="GO" id="GO:0003677">
    <property type="term" value="F:DNA binding"/>
    <property type="evidence" value="ECO:0007669"/>
    <property type="project" value="InterPro"/>
</dbReference>
<evidence type="ECO:0000313" key="7">
    <source>
        <dbReference type="Proteomes" id="UP001165085"/>
    </source>
</evidence>
<name>A0A9W6ZLF2_9STRA</name>
<keyword evidence="2" id="KW-0479">Metal-binding</keyword>
<dbReference type="Pfam" id="PF13541">
    <property type="entry name" value="ChlI"/>
    <property type="match status" value="1"/>
</dbReference>
<dbReference type="SMART" id="SM00382">
    <property type="entry name" value="AAA"/>
    <property type="match status" value="1"/>
</dbReference>
<dbReference type="Proteomes" id="UP001165085">
    <property type="component" value="Unassembled WGS sequence"/>
</dbReference>
<proteinExistence type="predicted"/>
<gene>
    <name evidence="6" type="ORF">TrST_g1696</name>
</gene>
<dbReference type="Pfam" id="PF18073">
    <property type="entry name" value="Zn_ribbon_LapB"/>
    <property type="match status" value="1"/>
</dbReference>
<protein>
    <recommendedName>
        <fullName evidence="5">RecA family profile 1 domain-containing protein</fullName>
    </recommendedName>
</protein>
<dbReference type="InterPro" id="IPR014721">
    <property type="entry name" value="Ribsml_uS5_D2-typ_fold_subgr"/>
</dbReference>
<feature type="chain" id="PRO_5040737759" description="RecA family profile 1 domain-containing protein" evidence="4">
    <location>
        <begin position="20"/>
        <end position="667"/>
    </location>
</feature>
<dbReference type="Pfam" id="PF13481">
    <property type="entry name" value="AAA_25"/>
    <property type="match status" value="1"/>
</dbReference>
<evidence type="ECO:0000256" key="1">
    <source>
        <dbReference type="ARBA" id="ARBA00004474"/>
    </source>
</evidence>
<dbReference type="EMBL" id="BRXY01000017">
    <property type="protein sequence ID" value="GMH53168.1"/>
    <property type="molecule type" value="Genomic_DNA"/>
</dbReference>
<dbReference type="SUPFAM" id="SSF54211">
    <property type="entry name" value="Ribosomal protein S5 domain 2-like"/>
    <property type="match status" value="1"/>
</dbReference>
<dbReference type="InterPro" id="IPR020568">
    <property type="entry name" value="Ribosomal_Su5_D2-typ_SF"/>
</dbReference>
<dbReference type="AlphaFoldDB" id="A0A9W6ZLF2"/>
<dbReference type="GO" id="GO:0005524">
    <property type="term" value="F:ATP binding"/>
    <property type="evidence" value="ECO:0007669"/>
    <property type="project" value="InterPro"/>
</dbReference>
<dbReference type="OrthoDB" id="41505at2759"/>
<dbReference type="PANTHER" id="PTHR32472">
    <property type="entry name" value="DNA REPAIR PROTEIN RADA"/>
    <property type="match status" value="1"/>
</dbReference>
<dbReference type="GO" id="GO:0046872">
    <property type="term" value="F:metal ion binding"/>
    <property type="evidence" value="ECO:0007669"/>
    <property type="project" value="UniProtKB-KW"/>
</dbReference>
<keyword evidence="7" id="KW-1185">Reference proteome</keyword>
<feature type="signal peptide" evidence="4">
    <location>
        <begin position="1"/>
        <end position="19"/>
    </location>
</feature>
<dbReference type="Gene3D" id="3.40.50.300">
    <property type="entry name" value="P-loop containing nucleotide triphosphate hydrolases"/>
    <property type="match status" value="1"/>
</dbReference>
<evidence type="ECO:0000256" key="2">
    <source>
        <dbReference type="ARBA" id="ARBA00022723"/>
    </source>
</evidence>
<dbReference type="PRINTS" id="PR01874">
    <property type="entry name" value="DNAREPAIRADA"/>
</dbReference>
<dbReference type="InterPro" id="IPR041166">
    <property type="entry name" value="Rubredoxin_2"/>
</dbReference>
<evidence type="ECO:0000259" key="5">
    <source>
        <dbReference type="PROSITE" id="PS50162"/>
    </source>
</evidence>
<evidence type="ECO:0000256" key="4">
    <source>
        <dbReference type="SAM" id="SignalP"/>
    </source>
</evidence>
<evidence type="ECO:0000313" key="6">
    <source>
        <dbReference type="EMBL" id="GMH53168.1"/>
    </source>
</evidence>
<dbReference type="PROSITE" id="PS50162">
    <property type="entry name" value="RECA_2"/>
    <property type="match status" value="1"/>
</dbReference>
<reference evidence="7" key="1">
    <citation type="journal article" date="2023" name="Commun. Biol.">
        <title>Genome analysis of Parmales, the sister group of diatoms, reveals the evolutionary specialization of diatoms from phago-mixotrophs to photoautotrophs.</title>
        <authorList>
            <person name="Ban H."/>
            <person name="Sato S."/>
            <person name="Yoshikawa S."/>
            <person name="Yamada K."/>
            <person name="Nakamura Y."/>
            <person name="Ichinomiya M."/>
            <person name="Sato N."/>
            <person name="Blanc-Mathieu R."/>
            <person name="Endo H."/>
            <person name="Kuwata A."/>
            <person name="Ogata H."/>
        </authorList>
    </citation>
    <scope>NUCLEOTIDE SEQUENCE [LARGE SCALE GENOMIC DNA]</scope>
    <source>
        <strain evidence="7">NIES 3701</strain>
    </source>
</reference>
<dbReference type="SUPFAM" id="SSF52540">
    <property type="entry name" value="P-loop containing nucleoside triphosphate hydrolases"/>
    <property type="match status" value="1"/>
</dbReference>
<dbReference type="GO" id="GO:0140664">
    <property type="term" value="F:ATP-dependent DNA damage sensor activity"/>
    <property type="evidence" value="ECO:0007669"/>
    <property type="project" value="InterPro"/>
</dbReference>
<dbReference type="GO" id="GO:0009536">
    <property type="term" value="C:plastid"/>
    <property type="evidence" value="ECO:0007669"/>
    <property type="project" value="UniProtKB-SubCell"/>
</dbReference>
<dbReference type="InterPro" id="IPR020588">
    <property type="entry name" value="RecA_ATP-bd"/>
</dbReference>
<feature type="region of interest" description="Disordered" evidence="3">
    <location>
        <begin position="67"/>
        <end position="94"/>
    </location>
</feature>
<comment type="subcellular location">
    <subcellularLocation>
        <location evidence="1">Plastid</location>
    </subcellularLocation>
</comment>
<dbReference type="PANTHER" id="PTHR32472:SF10">
    <property type="entry name" value="DNA REPAIR PROTEIN RADA-LIKE PROTEIN"/>
    <property type="match status" value="1"/>
</dbReference>